<proteinExistence type="predicted"/>
<dbReference type="OrthoDB" id="9789685at2"/>
<keyword evidence="1" id="KW-0732">Signal</keyword>
<sequence>MRDQFLFTRRKALIGASAVAASSLVPARAYAQGLGIGSILGKASDSALDQLAQPGAFYNDEDVRIGLPIVGNPRGGLLGSLFNAGRTLGILEGITRKINDAAGAAAGEAKPIFRAAIDDLSFSDVPGIVRDKEGGSKYLRSSANDELHTMVSPLVDTALSEIGVYEQFDGLAEQHSFIRDAGLNRESINKSVTDQALDGIFAYMGREELKFRDNPLDGVGKVLGDLF</sequence>
<evidence type="ECO:0000313" key="3">
    <source>
        <dbReference type="Proteomes" id="UP000320547"/>
    </source>
</evidence>
<feature type="signal peptide" evidence="1">
    <location>
        <begin position="1"/>
        <end position="31"/>
    </location>
</feature>
<dbReference type="PROSITE" id="PS51318">
    <property type="entry name" value="TAT"/>
    <property type="match status" value="1"/>
</dbReference>
<reference evidence="2 3" key="1">
    <citation type="submission" date="2019-07" db="EMBL/GenBank/DDBJ databases">
        <title>Genomic Encyclopedia of Archaeal and Bacterial Type Strains, Phase II (KMG-II): from individual species to whole genera.</title>
        <authorList>
            <person name="Goeker M."/>
        </authorList>
    </citation>
    <scope>NUCLEOTIDE SEQUENCE [LARGE SCALE GENOMIC DNA]</scope>
    <source>
        <strain evidence="2 3">ATCC BAA-2084</strain>
    </source>
</reference>
<dbReference type="Proteomes" id="UP000320547">
    <property type="component" value="Unassembled WGS sequence"/>
</dbReference>
<protein>
    <submittedName>
        <fullName evidence="2">Uncharacterized protein DUF4197</fullName>
    </submittedName>
</protein>
<keyword evidence="3" id="KW-1185">Reference proteome</keyword>
<dbReference type="InterPro" id="IPR025245">
    <property type="entry name" value="DUF4197"/>
</dbReference>
<evidence type="ECO:0000313" key="2">
    <source>
        <dbReference type="EMBL" id="TWJ06570.1"/>
    </source>
</evidence>
<evidence type="ECO:0000256" key="1">
    <source>
        <dbReference type="SAM" id="SignalP"/>
    </source>
</evidence>
<name>A0A562ULT1_9SPHN</name>
<comment type="caution">
    <text evidence="2">The sequence shown here is derived from an EMBL/GenBank/DDBJ whole genome shotgun (WGS) entry which is preliminary data.</text>
</comment>
<dbReference type="RefSeq" id="WP_067597601.1">
    <property type="nucleotide sequence ID" value="NZ_CP015963.1"/>
</dbReference>
<accession>A0A562ULT1</accession>
<dbReference type="AlphaFoldDB" id="A0A562ULT1"/>
<dbReference type="InterPro" id="IPR006311">
    <property type="entry name" value="TAT_signal"/>
</dbReference>
<gene>
    <name evidence="2" type="ORF">JN10_2104</name>
</gene>
<dbReference type="EMBL" id="VLLK01000002">
    <property type="protein sequence ID" value="TWJ06570.1"/>
    <property type="molecule type" value="Genomic_DNA"/>
</dbReference>
<dbReference type="STRING" id="476157.GCA_001663155_00780"/>
<feature type="chain" id="PRO_5022037133" evidence="1">
    <location>
        <begin position="32"/>
        <end position="227"/>
    </location>
</feature>
<dbReference type="Pfam" id="PF13852">
    <property type="entry name" value="DUF4197"/>
    <property type="match status" value="1"/>
</dbReference>
<organism evidence="2 3">
    <name type="scientific">Altererythrobacter ishigakiensis</name>
    <dbReference type="NCBI Taxonomy" id="476157"/>
    <lineage>
        <taxon>Bacteria</taxon>
        <taxon>Pseudomonadati</taxon>
        <taxon>Pseudomonadota</taxon>
        <taxon>Alphaproteobacteria</taxon>
        <taxon>Sphingomonadales</taxon>
        <taxon>Erythrobacteraceae</taxon>
        <taxon>Altererythrobacter</taxon>
    </lineage>
</organism>